<gene>
    <name evidence="2" type="ORF">SAMN02745724_03382</name>
</gene>
<dbReference type="PANTHER" id="PTHR35936:SF25">
    <property type="entry name" value="ABC TRANSPORTER SUBSTRATE-BINDING PROTEIN"/>
    <property type="match status" value="1"/>
</dbReference>
<comment type="similarity">
    <text evidence="1">Belongs to the bacterial solute-binding protein 3 family.</text>
</comment>
<dbReference type="Proteomes" id="UP000198862">
    <property type="component" value="Unassembled WGS sequence"/>
</dbReference>
<dbReference type="EMBL" id="FOLO01000030">
    <property type="protein sequence ID" value="SFD06806.1"/>
    <property type="molecule type" value="Genomic_DNA"/>
</dbReference>
<dbReference type="SUPFAM" id="SSF53850">
    <property type="entry name" value="Periplasmic binding protein-like II"/>
    <property type="match status" value="1"/>
</dbReference>
<dbReference type="OrthoDB" id="5296159at2"/>
<accession>A0A1I1PAR7</accession>
<organism evidence="2 3">
    <name type="scientific">Pseudoalteromonas denitrificans DSM 6059</name>
    <dbReference type="NCBI Taxonomy" id="1123010"/>
    <lineage>
        <taxon>Bacteria</taxon>
        <taxon>Pseudomonadati</taxon>
        <taxon>Pseudomonadota</taxon>
        <taxon>Gammaproteobacteria</taxon>
        <taxon>Alteromonadales</taxon>
        <taxon>Pseudoalteromonadaceae</taxon>
        <taxon>Pseudoalteromonas</taxon>
    </lineage>
</organism>
<proteinExistence type="inferred from homology"/>
<evidence type="ECO:0000313" key="3">
    <source>
        <dbReference type="Proteomes" id="UP000198862"/>
    </source>
</evidence>
<keyword evidence="3" id="KW-1185">Reference proteome</keyword>
<dbReference type="PANTHER" id="PTHR35936">
    <property type="entry name" value="MEMBRANE-BOUND LYTIC MUREIN TRANSGLYCOSYLASE F"/>
    <property type="match status" value="1"/>
</dbReference>
<protein>
    <submittedName>
        <fullName evidence="2">ABC-type amino acid transport substrate-binding protein</fullName>
    </submittedName>
</protein>
<reference evidence="2 3" key="1">
    <citation type="submission" date="2016-10" db="EMBL/GenBank/DDBJ databases">
        <authorList>
            <person name="de Groot N.N."/>
        </authorList>
    </citation>
    <scope>NUCLEOTIDE SEQUENCE [LARGE SCALE GENOMIC DNA]</scope>
    <source>
        <strain evidence="2 3">DSM 6059</strain>
    </source>
</reference>
<dbReference type="STRING" id="1123010.SAMN02745724_03382"/>
<evidence type="ECO:0000256" key="1">
    <source>
        <dbReference type="ARBA" id="ARBA00010333"/>
    </source>
</evidence>
<dbReference type="RefSeq" id="WP_091986939.1">
    <property type="nucleotide sequence ID" value="NZ_FOLO01000030.1"/>
</dbReference>
<evidence type="ECO:0000313" key="2">
    <source>
        <dbReference type="EMBL" id="SFD06806.1"/>
    </source>
</evidence>
<dbReference type="AlphaFoldDB" id="A0A1I1PAR7"/>
<name>A0A1I1PAR7_9GAMM</name>
<dbReference type="Gene3D" id="3.40.190.10">
    <property type="entry name" value="Periplasmic binding protein-like II"/>
    <property type="match status" value="2"/>
</dbReference>
<sequence length="241" mass="28007">MFRYLFVIFLILFSFLLPKVVAKTEITLSVDNYPPYIDGRQSNKGKLAKIVTDIFKLQGYNVKYKFMSWPETEIAITDGNSFSFMWYKSEKRTKNWIFSDPITSLKASFLSRKTTKLKLERLDQLRRYAIGITEGYSYGDHFDAYKPQLKLVQSISDYEGIKKLLAGETDLLLIEPFVAESLLKDWFSDEVKDTKLSNVNYLSNQPIYLVCSLQYASCAHLMQKFNFALRKLKAKNALNLE</sequence>